<evidence type="ECO:0000256" key="1">
    <source>
        <dbReference type="SAM" id="Coils"/>
    </source>
</evidence>
<sequence length="162" mass="18270">EQVRGDPVSTATDVYSLGVMLYELLAGGRPLDVATQSRAEIERIVARDPRVSLPEGWRLDSRLRLPFLGAETLMEAGARVLEHLERRMAELREASEDTLKVFVGHGGGFRHAAIHMGLLTVEQMPALSMEYCQPVHLEYRGPGKWSHLAGDWKIRRRETPRD</sequence>
<feature type="domain" description="Protein kinase" evidence="2">
    <location>
        <begin position="1"/>
        <end position="114"/>
    </location>
</feature>
<dbReference type="AlphaFoldDB" id="A0A956RP44"/>
<dbReference type="EMBL" id="JAGQHR010000235">
    <property type="protein sequence ID" value="MCA9727783.1"/>
    <property type="molecule type" value="Genomic_DNA"/>
</dbReference>
<evidence type="ECO:0000313" key="3">
    <source>
        <dbReference type="EMBL" id="MCA9727783.1"/>
    </source>
</evidence>
<organism evidence="3 4">
    <name type="scientific">Eiseniibacteriota bacterium</name>
    <dbReference type="NCBI Taxonomy" id="2212470"/>
    <lineage>
        <taxon>Bacteria</taxon>
        <taxon>Candidatus Eiseniibacteriota</taxon>
    </lineage>
</organism>
<dbReference type="GO" id="GO:0005524">
    <property type="term" value="F:ATP binding"/>
    <property type="evidence" value="ECO:0007669"/>
    <property type="project" value="InterPro"/>
</dbReference>
<evidence type="ECO:0000313" key="4">
    <source>
        <dbReference type="Proteomes" id="UP000697710"/>
    </source>
</evidence>
<dbReference type="InterPro" id="IPR000719">
    <property type="entry name" value="Prot_kinase_dom"/>
</dbReference>
<proteinExistence type="predicted"/>
<feature type="coiled-coil region" evidence="1">
    <location>
        <begin position="74"/>
        <end position="101"/>
    </location>
</feature>
<dbReference type="PROSITE" id="PS50011">
    <property type="entry name" value="PROTEIN_KINASE_DOM"/>
    <property type="match status" value="1"/>
</dbReference>
<protein>
    <recommendedName>
        <fullName evidence="2">Protein kinase domain-containing protein</fullName>
    </recommendedName>
</protein>
<keyword evidence="1" id="KW-0175">Coiled coil</keyword>
<name>A0A956RP44_UNCEI</name>
<evidence type="ECO:0000259" key="2">
    <source>
        <dbReference type="PROSITE" id="PS50011"/>
    </source>
</evidence>
<gene>
    <name evidence="3" type="ORF">KC729_08880</name>
</gene>
<accession>A0A956RP44</accession>
<dbReference type="Proteomes" id="UP000697710">
    <property type="component" value="Unassembled WGS sequence"/>
</dbReference>
<feature type="non-terminal residue" evidence="3">
    <location>
        <position position="1"/>
    </location>
</feature>
<reference evidence="3" key="1">
    <citation type="submission" date="2020-04" db="EMBL/GenBank/DDBJ databases">
        <authorList>
            <person name="Zhang T."/>
        </authorList>
    </citation>
    <scope>NUCLEOTIDE SEQUENCE</scope>
    <source>
        <strain evidence="3">HKST-UBA01</strain>
    </source>
</reference>
<dbReference type="SUPFAM" id="SSF56112">
    <property type="entry name" value="Protein kinase-like (PK-like)"/>
    <property type="match status" value="1"/>
</dbReference>
<dbReference type="SUPFAM" id="SSF53254">
    <property type="entry name" value="Phosphoglycerate mutase-like"/>
    <property type="match status" value="1"/>
</dbReference>
<comment type="caution">
    <text evidence="3">The sequence shown here is derived from an EMBL/GenBank/DDBJ whole genome shotgun (WGS) entry which is preliminary data.</text>
</comment>
<dbReference type="GO" id="GO:0004672">
    <property type="term" value="F:protein kinase activity"/>
    <property type="evidence" value="ECO:0007669"/>
    <property type="project" value="InterPro"/>
</dbReference>
<reference evidence="3" key="2">
    <citation type="journal article" date="2021" name="Microbiome">
        <title>Successional dynamics and alternative stable states in a saline activated sludge microbial community over 9 years.</title>
        <authorList>
            <person name="Wang Y."/>
            <person name="Ye J."/>
            <person name="Ju F."/>
            <person name="Liu L."/>
            <person name="Boyd J.A."/>
            <person name="Deng Y."/>
            <person name="Parks D.H."/>
            <person name="Jiang X."/>
            <person name="Yin X."/>
            <person name="Woodcroft B.J."/>
            <person name="Tyson G.W."/>
            <person name="Hugenholtz P."/>
            <person name="Polz M.F."/>
            <person name="Zhang T."/>
        </authorList>
    </citation>
    <scope>NUCLEOTIDE SEQUENCE</scope>
    <source>
        <strain evidence="3">HKST-UBA01</strain>
    </source>
</reference>
<dbReference type="InterPro" id="IPR029033">
    <property type="entry name" value="His_PPase_superfam"/>
</dbReference>
<dbReference type="InterPro" id="IPR011009">
    <property type="entry name" value="Kinase-like_dom_sf"/>
</dbReference>
<dbReference type="Gene3D" id="1.10.510.10">
    <property type="entry name" value="Transferase(Phosphotransferase) domain 1"/>
    <property type="match status" value="1"/>
</dbReference>